<dbReference type="Gene3D" id="3.40.630.10">
    <property type="entry name" value="Zn peptidases"/>
    <property type="match status" value="1"/>
</dbReference>
<reference evidence="1" key="1">
    <citation type="submission" date="2018-05" db="EMBL/GenBank/DDBJ databases">
        <authorList>
            <person name="Lanie J.A."/>
            <person name="Ng W.-L."/>
            <person name="Kazmierczak K.M."/>
            <person name="Andrzejewski T.M."/>
            <person name="Davidsen T.M."/>
            <person name="Wayne K.J."/>
            <person name="Tettelin H."/>
            <person name="Glass J.I."/>
            <person name="Rusch D."/>
            <person name="Podicherti R."/>
            <person name="Tsui H.-C.T."/>
            <person name="Winkler M.E."/>
        </authorList>
    </citation>
    <scope>NUCLEOTIDE SEQUENCE</scope>
</reference>
<evidence type="ECO:0000313" key="1">
    <source>
        <dbReference type="EMBL" id="SVC84292.1"/>
    </source>
</evidence>
<dbReference type="AlphaFoldDB" id="A0A382QHX6"/>
<evidence type="ECO:0008006" key="2">
    <source>
        <dbReference type="Google" id="ProtNLM"/>
    </source>
</evidence>
<name>A0A382QHX6_9ZZZZ</name>
<accession>A0A382QHX6</accession>
<feature type="non-terminal residue" evidence="1">
    <location>
        <position position="120"/>
    </location>
</feature>
<organism evidence="1">
    <name type="scientific">marine metagenome</name>
    <dbReference type="NCBI Taxonomy" id="408172"/>
    <lineage>
        <taxon>unclassified sequences</taxon>
        <taxon>metagenomes</taxon>
        <taxon>ecological metagenomes</taxon>
    </lineage>
</organism>
<dbReference type="SUPFAM" id="SSF53187">
    <property type="entry name" value="Zn-dependent exopeptidases"/>
    <property type="match status" value="1"/>
</dbReference>
<gene>
    <name evidence="1" type="ORF">METZ01_LOCUS337146</name>
</gene>
<sequence>MKQLMIIKHITNFAIAMALSQTLSAETNYFEAGKETLADLIEIESTESAGLATKASEYASEKLRSVGFAEDDLQIAGPTATTLGLAATLRGAGSGPPVIVMAHLDVVPAVTESWDTNPYQ</sequence>
<dbReference type="EMBL" id="UINC01114167">
    <property type="protein sequence ID" value="SVC84292.1"/>
    <property type="molecule type" value="Genomic_DNA"/>
</dbReference>
<protein>
    <recommendedName>
        <fullName evidence="2">Peptidase M20 dimerisation domain-containing protein</fullName>
    </recommendedName>
</protein>
<proteinExistence type="predicted"/>